<feature type="region of interest" description="Disordered" evidence="1">
    <location>
        <begin position="142"/>
        <end position="304"/>
    </location>
</feature>
<evidence type="ECO:0000313" key="2">
    <source>
        <dbReference type="EMBL" id="JAT41654.1"/>
    </source>
</evidence>
<organism evidence="2">
    <name type="scientific">Anthurium amnicola</name>
    <dbReference type="NCBI Taxonomy" id="1678845"/>
    <lineage>
        <taxon>Eukaryota</taxon>
        <taxon>Viridiplantae</taxon>
        <taxon>Streptophyta</taxon>
        <taxon>Embryophyta</taxon>
        <taxon>Tracheophyta</taxon>
        <taxon>Spermatophyta</taxon>
        <taxon>Magnoliopsida</taxon>
        <taxon>Liliopsida</taxon>
        <taxon>Araceae</taxon>
        <taxon>Pothoideae</taxon>
        <taxon>Potheae</taxon>
        <taxon>Anthurium</taxon>
    </lineage>
</organism>
<protein>
    <submittedName>
        <fullName evidence="2">Uncharacterized protein</fullName>
    </submittedName>
</protein>
<name>A0A1D1XGY8_9ARAE</name>
<feature type="compositionally biased region" description="Gly residues" evidence="1">
    <location>
        <begin position="330"/>
        <end position="339"/>
    </location>
</feature>
<evidence type="ECO:0000256" key="1">
    <source>
        <dbReference type="SAM" id="MobiDB-lite"/>
    </source>
</evidence>
<feature type="compositionally biased region" description="Low complexity" evidence="1">
    <location>
        <begin position="186"/>
        <end position="200"/>
    </location>
</feature>
<reference evidence="2" key="1">
    <citation type="submission" date="2015-07" db="EMBL/GenBank/DDBJ databases">
        <title>Transcriptome Assembly of Anthurium amnicola.</title>
        <authorList>
            <person name="Suzuki J."/>
        </authorList>
    </citation>
    <scope>NUCLEOTIDE SEQUENCE</scope>
</reference>
<feature type="region of interest" description="Disordered" evidence="1">
    <location>
        <begin position="317"/>
        <end position="339"/>
    </location>
</feature>
<feature type="region of interest" description="Disordered" evidence="1">
    <location>
        <begin position="60"/>
        <end position="127"/>
    </location>
</feature>
<feature type="region of interest" description="Disordered" evidence="1">
    <location>
        <begin position="1"/>
        <end position="29"/>
    </location>
</feature>
<feature type="compositionally biased region" description="Basic residues" evidence="1">
    <location>
        <begin position="268"/>
        <end position="290"/>
    </location>
</feature>
<feature type="compositionally biased region" description="Basic residues" evidence="1">
    <location>
        <begin position="81"/>
        <end position="95"/>
    </location>
</feature>
<feature type="compositionally biased region" description="Low complexity" evidence="1">
    <location>
        <begin position="317"/>
        <end position="329"/>
    </location>
</feature>
<feature type="compositionally biased region" description="Basic residues" evidence="1">
    <location>
        <begin position="108"/>
        <end position="123"/>
    </location>
</feature>
<sequence length="339" mass="35976">MAVEAHHLHLFPPQQHVPNRYTAQPRPPSHASLSLSLSCAIYSLKTVICPLGMTSPLFWPPPDRFPPVQRRRERHGESGRRLWRRRLLPRARPRPRLPGQPGALLPPRSRRLRRRRHRQRAHLQRPVGGFLFSAPEAAARLPASASGGRGGGGAHLLLPRRGHHVGDPAAAAGGGPAHRPTRREGAAGAVGAPEAAVEAGGCSGGRVGAAEDPGQGGGDREDGEAEHGAGGAGEEPVRGEPDMEGPRPDQRGRRQRPPLRPRAGPGPRHGRHSRRCRRRRVVLRRQHGRVRPGGGGGGEEEEEAVPGLLGRGAVGAAPAVPAPLPVRGVRAGGGGLPRL</sequence>
<accession>A0A1D1XGY8</accession>
<proteinExistence type="predicted"/>
<dbReference type="EMBL" id="GDJX01026282">
    <property type="protein sequence ID" value="JAT41654.1"/>
    <property type="molecule type" value="Transcribed_RNA"/>
</dbReference>
<dbReference type="AlphaFoldDB" id="A0A1D1XGY8"/>
<feature type="compositionally biased region" description="Low complexity" evidence="1">
    <location>
        <begin position="97"/>
        <end position="107"/>
    </location>
</feature>
<gene>
    <name evidence="2" type="ORF">g.77328</name>
</gene>
<feature type="compositionally biased region" description="Basic and acidic residues" evidence="1">
    <location>
        <begin position="235"/>
        <end position="252"/>
    </location>
</feature>